<organism evidence="2 3">
    <name type="scientific">Nocardioides ginsengisegetis</name>
    <dbReference type="NCBI Taxonomy" id="661491"/>
    <lineage>
        <taxon>Bacteria</taxon>
        <taxon>Bacillati</taxon>
        <taxon>Actinomycetota</taxon>
        <taxon>Actinomycetes</taxon>
        <taxon>Propionibacteriales</taxon>
        <taxon>Nocardioidaceae</taxon>
        <taxon>Nocardioides</taxon>
    </lineage>
</organism>
<keyword evidence="3" id="KW-1185">Reference proteome</keyword>
<sequence length="304" mass="31300">MASISLPATGTGGAGGLGTMAGIEARRLVRHPVFLIGVLLAFGVTVLTFVTASEPADDPTIGDLLSWPVIPAFFIGLTSLVAMARLTRSTEAAVEAVGTAPGTEGRRTAALALACFVPCAVGVVWTAMMLAMVAAKPPAPQEWWFDTMPDWQVWSILVALGPVACLGGGLLGVLTGRWVTFPGAAAVVVVGLVALDLVGQIGSTGGASELRLWVPWAMFHSGTNTDGTADVGAGNPLFYLGYVLCLCAAAALVAIWHDKAARTRQLRTAIVAVVVAGLACLTLAMLTGPGEVRHSDPIPYQVSK</sequence>
<keyword evidence="1" id="KW-0812">Transmembrane</keyword>
<reference evidence="2 3" key="1">
    <citation type="submission" date="2020-07" db="EMBL/GenBank/DDBJ databases">
        <title>Sequencing the genomes of 1000 actinobacteria strains.</title>
        <authorList>
            <person name="Klenk H.-P."/>
        </authorList>
    </citation>
    <scope>NUCLEOTIDE SEQUENCE [LARGE SCALE GENOMIC DNA]</scope>
    <source>
        <strain evidence="2 3">DSM 21349</strain>
    </source>
</reference>
<feature type="transmembrane region" description="Helical" evidence="1">
    <location>
        <begin position="153"/>
        <end position="174"/>
    </location>
</feature>
<feature type="transmembrane region" description="Helical" evidence="1">
    <location>
        <begin position="64"/>
        <end position="87"/>
    </location>
</feature>
<proteinExistence type="predicted"/>
<evidence type="ECO:0000313" key="3">
    <source>
        <dbReference type="Proteomes" id="UP000580910"/>
    </source>
</evidence>
<keyword evidence="1" id="KW-1133">Transmembrane helix</keyword>
<dbReference type="AlphaFoldDB" id="A0A7W3PAR0"/>
<comment type="caution">
    <text evidence="2">The sequence shown here is derived from an EMBL/GenBank/DDBJ whole genome shotgun (WGS) entry which is preliminary data.</text>
</comment>
<keyword evidence="1" id="KW-0472">Membrane</keyword>
<feature type="transmembrane region" description="Helical" evidence="1">
    <location>
        <begin position="181"/>
        <end position="202"/>
    </location>
</feature>
<gene>
    <name evidence="2" type="ORF">FB382_003052</name>
</gene>
<feature type="transmembrane region" description="Helical" evidence="1">
    <location>
        <begin position="237"/>
        <end position="256"/>
    </location>
</feature>
<feature type="transmembrane region" description="Helical" evidence="1">
    <location>
        <begin position="268"/>
        <end position="287"/>
    </location>
</feature>
<dbReference type="Proteomes" id="UP000580910">
    <property type="component" value="Unassembled WGS sequence"/>
</dbReference>
<protein>
    <submittedName>
        <fullName evidence="2">Uncharacterized protein</fullName>
    </submittedName>
</protein>
<feature type="transmembrane region" description="Helical" evidence="1">
    <location>
        <begin position="33"/>
        <end position="52"/>
    </location>
</feature>
<dbReference type="RefSeq" id="WP_182540529.1">
    <property type="nucleotide sequence ID" value="NZ_JACGXA010000001.1"/>
</dbReference>
<evidence type="ECO:0000256" key="1">
    <source>
        <dbReference type="SAM" id="Phobius"/>
    </source>
</evidence>
<dbReference type="EMBL" id="JACGXA010000001">
    <property type="protein sequence ID" value="MBA8804761.1"/>
    <property type="molecule type" value="Genomic_DNA"/>
</dbReference>
<evidence type="ECO:0000313" key="2">
    <source>
        <dbReference type="EMBL" id="MBA8804761.1"/>
    </source>
</evidence>
<feature type="transmembrane region" description="Helical" evidence="1">
    <location>
        <begin position="108"/>
        <end position="133"/>
    </location>
</feature>
<name>A0A7W3PAR0_9ACTN</name>
<accession>A0A7W3PAR0</accession>